<gene>
    <name evidence="2" type="ORF">Q765_08600</name>
</gene>
<dbReference type="AlphaFoldDB" id="A0A0A2MFC6"/>
<evidence type="ECO:0000259" key="1">
    <source>
        <dbReference type="Pfam" id="PF13460"/>
    </source>
</evidence>
<evidence type="ECO:0000313" key="2">
    <source>
        <dbReference type="EMBL" id="KGO87005.1"/>
    </source>
</evidence>
<dbReference type="Proteomes" id="UP000030152">
    <property type="component" value="Unassembled WGS sequence"/>
</dbReference>
<dbReference type="eggNOG" id="COG0451">
    <property type="taxonomic scope" value="Bacteria"/>
</dbReference>
<reference evidence="2 3" key="1">
    <citation type="submission" date="2013-09" db="EMBL/GenBank/DDBJ databases">
        <authorList>
            <person name="Zeng Z."/>
            <person name="Chen C."/>
        </authorList>
    </citation>
    <scope>NUCLEOTIDE SEQUENCE [LARGE SCALE GENOMIC DNA]</scope>
    <source>
        <strain evidence="2 3">WB 3.3-2</strain>
    </source>
</reference>
<sequence>MQVSVLGCGWLGLPLAKALLAKGFSVKGSTTTYAKLTLLKDAGIDPYLIDVENYVPDTTAEFLSGSDILIINIPPRVKASEATYADRLSQLLPYIGQEGISKVLFVSSTSVYADDNTLVTEFTLPVPDTESGKQVLEAELLFEEATAFKTTIIRFGGLIGEGRHPVKFLAGKENLANPDAPVNLIHQDDCIGIILKIITADSWGEVYNGVSPHHPSRKAYYTAKASQLNLPLPQFNHSEPSTGKTVSGNKVVEVLGYEYKNLL</sequence>
<dbReference type="PANTHER" id="PTHR48079:SF6">
    <property type="entry name" value="NAD(P)-BINDING DOMAIN-CONTAINING PROTEIN-RELATED"/>
    <property type="match status" value="1"/>
</dbReference>
<protein>
    <submittedName>
        <fullName evidence="2">Epimerase</fullName>
    </submittedName>
</protein>
<dbReference type="GO" id="GO:0004029">
    <property type="term" value="F:aldehyde dehydrogenase (NAD+) activity"/>
    <property type="evidence" value="ECO:0007669"/>
    <property type="project" value="TreeGrafter"/>
</dbReference>
<comment type="caution">
    <text evidence="2">The sequence shown here is derived from an EMBL/GenBank/DDBJ whole genome shotgun (WGS) entry which is preliminary data.</text>
</comment>
<dbReference type="Pfam" id="PF13460">
    <property type="entry name" value="NAD_binding_10"/>
    <property type="match status" value="1"/>
</dbReference>
<accession>A0A0A2MFC6</accession>
<organism evidence="2 3">
    <name type="scientific">Flavobacterium rivuli WB 3.3-2 = DSM 21788</name>
    <dbReference type="NCBI Taxonomy" id="1121895"/>
    <lineage>
        <taxon>Bacteria</taxon>
        <taxon>Pseudomonadati</taxon>
        <taxon>Bacteroidota</taxon>
        <taxon>Flavobacteriia</taxon>
        <taxon>Flavobacteriales</taxon>
        <taxon>Flavobacteriaceae</taxon>
        <taxon>Flavobacterium</taxon>
    </lineage>
</organism>
<dbReference type="PANTHER" id="PTHR48079">
    <property type="entry name" value="PROTEIN YEEZ"/>
    <property type="match status" value="1"/>
</dbReference>
<name>A0A0A2MFC6_9FLAO</name>
<dbReference type="CDD" id="cd05266">
    <property type="entry name" value="SDR_a4"/>
    <property type="match status" value="1"/>
</dbReference>
<evidence type="ECO:0000313" key="3">
    <source>
        <dbReference type="Proteomes" id="UP000030152"/>
    </source>
</evidence>
<dbReference type="STRING" id="1121895.GCA_000378485_02035"/>
<dbReference type="InterPro" id="IPR051783">
    <property type="entry name" value="NAD(P)-dependent_oxidoreduct"/>
</dbReference>
<dbReference type="InterPro" id="IPR036291">
    <property type="entry name" value="NAD(P)-bd_dom_sf"/>
</dbReference>
<dbReference type="EMBL" id="JRLX01000007">
    <property type="protein sequence ID" value="KGO87005.1"/>
    <property type="molecule type" value="Genomic_DNA"/>
</dbReference>
<keyword evidence="3" id="KW-1185">Reference proteome</keyword>
<dbReference type="RefSeq" id="WP_020213195.1">
    <property type="nucleotide sequence ID" value="NZ_JRLX01000007.1"/>
</dbReference>
<dbReference type="SUPFAM" id="SSF51735">
    <property type="entry name" value="NAD(P)-binding Rossmann-fold domains"/>
    <property type="match status" value="1"/>
</dbReference>
<feature type="domain" description="NAD(P)-binding" evidence="1">
    <location>
        <begin position="9"/>
        <end position="175"/>
    </location>
</feature>
<dbReference type="InterPro" id="IPR016040">
    <property type="entry name" value="NAD(P)-bd_dom"/>
</dbReference>
<proteinExistence type="predicted"/>
<dbReference type="Gene3D" id="3.40.50.720">
    <property type="entry name" value="NAD(P)-binding Rossmann-like Domain"/>
    <property type="match status" value="1"/>
</dbReference>
<dbReference type="GO" id="GO:0005737">
    <property type="term" value="C:cytoplasm"/>
    <property type="evidence" value="ECO:0007669"/>
    <property type="project" value="TreeGrafter"/>
</dbReference>